<sequence>MEMVKKDKVIVITGASSGIGEATAKLLAEQGNKVVLGARRKENLERITSDIKTSGGEAVFQITDVTKHDDVEALAKLALDEFKQIDVWINNAGLMPHSTFDKLKVNEWDQMVDVNIKGVLYGIAAALPAMRQRKTGHFINLSSVAGHQTHPGGGVYSGTKYAVRAISEALRQEEAAAKSNIRVTIISPGAIATELPNTITDEDLKGGIDQLYDSVAISPDRVAETILFAINAPEDTTMNEILLRPTIQQP</sequence>
<feature type="domain" description="Ketoreductase" evidence="4">
    <location>
        <begin position="8"/>
        <end position="194"/>
    </location>
</feature>
<dbReference type="PATRIC" id="fig|702453.3.peg.2606"/>
<dbReference type="FunFam" id="3.40.50.720:FF:000047">
    <property type="entry name" value="NADP-dependent L-serine/L-allo-threonine dehydrogenase"/>
    <property type="match status" value="1"/>
</dbReference>
<protein>
    <submittedName>
        <fullName evidence="5">Short-chain dehydrogenase/reductase SDR</fullName>
    </submittedName>
</protein>
<evidence type="ECO:0000259" key="4">
    <source>
        <dbReference type="SMART" id="SM00822"/>
    </source>
</evidence>
<reference evidence="5" key="1">
    <citation type="journal article" date="2010" name="Microbiol. Resour. Announc.">
        <title>Comparative genomics of the bacterial genus Listeria: Genome evolution is characterized by limited gene acquisition and limited gene loss.</title>
        <authorList>
            <person name="den Bakker H.C."/>
            <person name="Cummings C.A."/>
            <person name="Ferreira V."/>
            <person name="Vatta P."/>
            <person name="Orsi R.H."/>
            <person name="Degoricija L."/>
            <person name="Barker M."/>
            <person name="Petrauskene O."/>
            <person name="Furtado M.R."/>
            <person name="Wiedmann M."/>
        </authorList>
    </citation>
    <scope>NUCLEOTIDE SEQUENCE [LARGE SCALE GENOMIC DNA]</scope>
    <source>
        <strain evidence="5">FSL N1-067</strain>
    </source>
</reference>
<dbReference type="InterPro" id="IPR002347">
    <property type="entry name" value="SDR_fam"/>
</dbReference>
<dbReference type="Gene3D" id="3.40.50.720">
    <property type="entry name" value="NAD(P)-binding Rossmann-like Domain"/>
    <property type="match status" value="1"/>
</dbReference>
<dbReference type="SMART" id="SM00822">
    <property type="entry name" value="PKS_KR"/>
    <property type="match status" value="1"/>
</dbReference>
<dbReference type="EMBL" id="ADXJ01001069">
    <property type="protein sequence ID" value="EFR98821.1"/>
    <property type="molecule type" value="Genomic_DNA"/>
</dbReference>
<dbReference type="PROSITE" id="PS00061">
    <property type="entry name" value="ADH_SHORT"/>
    <property type="match status" value="1"/>
</dbReference>
<organism evidence="5">
    <name type="scientific">Listeria seeligeri FSL N1-067</name>
    <dbReference type="NCBI Taxonomy" id="702453"/>
    <lineage>
        <taxon>Bacteria</taxon>
        <taxon>Bacillati</taxon>
        <taxon>Bacillota</taxon>
        <taxon>Bacilli</taxon>
        <taxon>Bacillales</taxon>
        <taxon>Listeriaceae</taxon>
        <taxon>Listeria</taxon>
    </lineage>
</organism>
<dbReference type="PANTHER" id="PTHR43115">
    <property type="entry name" value="DEHYDROGENASE/REDUCTASE SDR FAMILY MEMBER 11"/>
    <property type="match status" value="1"/>
</dbReference>
<dbReference type="Pfam" id="PF00106">
    <property type="entry name" value="adh_short"/>
    <property type="match status" value="1"/>
</dbReference>
<evidence type="ECO:0000313" key="5">
    <source>
        <dbReference type="EMBL" id="EFR98821.1"/>
    </source>
</evidence>
<name>E3ZU76_LISSE</name>
<dbReference type="PRINTS" id="PR00080">
    <property type="entry name" value="SDRFAMILY"/>
</dbReference>
<evidence type="ECO:0000256" key="1">
    <source>
        <dbReference type="ARBA" id="ARBA00006484"/>
    </source>
</evidence>
<proteinExistence type="inferred from homology"/>
<gene>
    <name evidence="5" type="ORF">NT03LS_3147</name>
</gene>
<comment type="similarity">
    <text evidence="1 3">Belongs to the short-chain dehydrogenases/reductases (SDR) family.</text>
</comment>
<dbReference type="SUPFAM" id="SSF51735">
    <property type="entry name" value="NAD(P)-binding Rossmann-fold domains"/>
    <property type="match status" value="1"/>
</dbReference>
<evidence type="ECO:0000256" key="2">
    <source>
        <dbReference type="ARBA" id="ARBA00023002"/>
    </source>
</evidence>
<keyword evidence="2" id="KW-0560">Oxidoreductase</keyword>
<dbReference type="GO" id="GO:0016616">
    <property type="term" value="F:oxidoreductase activity, acting on the CH-OH group of donors, NAD or NADP as acceptor"/>
    <property type="evidence" value="ECO:0007669"/>
    <property type="project" value="UniProtKB-ARBA"/>
</dbReference>
<dbReference type="InterPro" id="IPR020904">
    <property type="entry name" value="Sc_DH/Rdtase_CS"/>
</dbReference>
<dbReference type="PRINTS" id="PR00081">
    <property type="entry name" value="GDHRDH"/>
</dbReference>
<dbReference type="AlphaFoldDB" id="E3ZU76"/>
<dbReference type="HOGENOM" id="CLU_010194_2_10_9"/>
<dbReference type="InterPro" id="IPR036291">
    <property type="entry name" value="NAD(P)-bd_dom_sf"/>
</dbReference>
<accession>E3ZU76</accession>
<dbReference type="InterPro" id="IPR057326">
    <property type="entry name" value="KR_dom"/>
</dbReference>
<dbReference type="Proteomes" id="UP000004302">
    <property type="component" value="Chromosome"/>
</dbReference>
<evidence type="ECO:0000256" key="3">
    <source>
        <dbReference type="RuleBase" id="RU000363"/>
    </source>
</evidence>
<comment type="caution">
    <text evidence="5">The sequence shown here is derived from an EMBL/GenBank/DDBJ whole genome shotgun (WGS) entry which is preliminary data.</text>
</comment>
<dbReference type="PANTHER" id="PTHR43115:SF4">
    <property type="entry name" value="DEHYDROGENASE_REDUCTASE SDR FAMILY MEMBER 11"/>
    <property type="match status" value="1"/>
</dbReference>